<dbReference type="InterPro" id="IPR017850">
    <property type="entry name" value="Alkaline_phosphatase_core_sf"/>
</dbReference>
<dbReference type="SUPFAM" id="SSF52172">
    <property type="entry name" value="CheY-like"/>
    <property type="match status" value="1"/>
</dbReference>
<feature type="domain" description="Response regulatory" evidence="4">
    <location>
        <begin position="5"/>
        <end position="119"/>
    </location>
</feature>
<evidence type="ECO:0000313" key="6">
    <source>
        <dbReference type="Proteomes" id="UP000050454"/>
    </source>
</evidence>
<protein>
    <submittedName>
        <fullName evidence="5">Chemotaxis protein CheY</fullName>
    </submittedName>
</protein>
<dbReference type="Pfam" id="PF08665">
    <property type="entry name" value="PglZ"/>
    <property type="match status" value="1"/>
</dbReference>
<dbReference type="AlphaFoldDB" id="A0A0P7CAT6"/>
<dbReference type="CDD" id="cd00156">
    <property type="entry name" value="REC"/>
    <property type="match status" value="1"/>
</dbReference>
<evidence type="ECO:0000256" key="2">
    <source>
        <dbReference type="ARBA" id="ARBA00023012"/>
    </source>
</evidence>
<dbReference type="SUPFAM" id="SSF53649">
    <property type="entry name" value="Alkaline phosphatase-like"/>
    <property type="match status" value="1"/>
</dbReference>
<dbReference type="PANTHER" id="PTHR44591">
    <property type="entry name" value="STRESS RESPONSE REGULATOR PROTEIN 1"/>
    <property type="match status" value="1"/>
</dbReference>
<reference evidence="5 6" key="1">
    <citation type="submission" date="2015-07" db="EMBL/GenBank/DDBJ databases">
        <title>The draft genome sequence of Leadbetterella sp. JN14-9.</title>
        <authorList>
            <person name="Liu Y."/>
            <person name="Du J."/>
            <person name="Shao Z."/>
        </authorList>
    </citation>
    <scope>NUCLEOTIDE SEQUENCE [LARGE SCALE GENOMIC DNA]</scope>
    <source>
        <strain evidence="5 6">JN14-9</strain>
    </source>
</reference>
<keyword evidence="1 3" id="KW-0597">Phosphoprotein</keyword>
<dbReference type="InterPro" id="IPR001789">
    <property type="entry name" value="Sig_transdc_resp-reg_receiver"/>
</dbReference>
<evidence type="ECO:0000313" key="5">
    <source>
        <dbReference type="EMBL" id="KPM49821.1"/>
    </source>
</evidence>
<gene>
    <name evidence="5" type="ORF">AFM12_04400</name>
</gene>
<sequence>MNRYSILWADDEIDLLKPYIVFLEGKGYDVTPVPSGSDAIDKVKETRFDIVFLDEMMAGMTGLETLAEIKIIRPTIPVVMITKSEEEHIMEEAIGSKIADYLIKPINPNQILMTVKKLLDNKRLVSEKTNMSYQQDFRNLAMQYNDRIDHEEWADIYKRLVYWDLELDGSSDKSMEEVFEMQKQEANSKFSQFIEESYEDWICEPNAERPVMSHHLMKKMVLPRVKEEEGPLFFILIDNFRYDQWRVISKTISEYFRIEKEDTYYSILPTSTSYSRNAIFAGMTPLEISKRYPNLWVTDEGDNEDGLNQNEEELLRLQLSKGHKDIKFSYNKIITNNHGKTLNDNFNNLMNNDLNCVVYNFVDMLSHARTDSQMIKQLAPDEAAYRSITKSWIEHSPLLDLLKMIAEKKGRVIITTDHGMVRVKNAKRIVGDRNVNTNLRYKQGKNLNLSDKADHVIEVRRPDNYGLPSPNVSTSYFFTTDDYFFAYPNNYNYYVSHYKDTFQHGGVSLEEVIIPCVYLKAK</sequence>
<dbReference type="STRING" id="1605367.AFM12_04400"/>
<organism evidence="5 6">
    <name type="scientific">Jiulongibacter sediminis</name>
    <dbReference type="NCBI Taxonomy" id="1605367"/>
    <lineage>
        <taxon>Bacteria</taxon>
        <taxon>Pseudomonadati</taxon>
        <taxon>Bacteroidota</taxon>
        <taxon>Cytophagia</taxon>
        <taxon>Cytophagales</taxon>
        <taxon>Leadbetterellaceae</taxon>
        <taxon>Jiulongibacter</taxon>
    </lineage>
</organism>
<dbReference type="RefSeq" id="WP_055144275.1">
    <property type="nucleotide sequence ID" value="NZ_JXSZ01000005.1"/>
</dbReference>
<proteinExistence type="predicted"/>
<comment type="caution">
    <text evidence="5">The sequence shown here is derived from an EMBL/GenBank/DDBJ whole genome shotgun (WGS) entry which is preliminary data.</text>
</comment>
<evidence type="ECO:0000259" key="4">
    <source>
        <dbReference type="PROSITE" id="PS50110"/>
    </source>
</evidence>
<feature type="modified residue" description="4-aspartylphosphate" evidence="3">
    <location>
        <position position="54"/>
    </location>
</feature>
<dbReference type="PROSITE" id="PS50110">
    <property type="entry name" value="RESPONSE_REGULATORY"/>
    <property type="match status" value="1"/>
</dbReference>
<dbReference type="InterPro" id="IPR050595">
    <property type="entry name" value="Bact_response_regulator"/>
</dbReference>
<dbReference type="OrthoDB" id="9813025at2"/>
<dbReference type="Pfam" id="PF00072">
    <property type="entry name" value="Response_reg"/>
    <property type="match status" value="1"/>
</dbReference>
<name>A0A0P7CAT6_9BACT</name>
<dbReference type="Gene3D" id="3.40.50.2300">
    <property type="match status" value="1"/>
</dbReference>
<keyword evidence="2" id="KW-0902">Two-component regulatory system</keyword>
<dbReference type="PATRIC" id="fig|1605367.3.peg.2230"/>
<evidence type="ECO:0000256" key="1">
    <source>
        <dbReference type="ARBA" id="ARBA00022553"/>
    </source>
</evidence>
<dbReference type="EMBL" id="LGTQ01000005">
    <property type="protein sequence ID" value="KPM49821.1"/>
    <property type="molecule type" value="Genomic_DNA"/>
</dbReference>
<keyword evidence="6" id="KW-1185">Reference proteome</keyword>
<dbReference type="GO" id="GO:0000160">
    <property type="term" value="P:phosphorelay signal transduction system"/>
    <property type="evidence" value="ECO:0007669"/>
    <property type="project" value="UniProtKB-KW"/>
</dbReference>
<accession>A0A0P7CAT6</accession>
<dbReference type="Proteomes" id="UP000050454">
    <property type="component" value="Unassembled WGS sequence"/>
</dbReference>
<evidence type="ECO:0000256" key="3">
    <source>
        <dbReference type="PROSITE-ProRule" id="PRU00169"/>
    </source>
</evidence>
<dbReference type="SMART" id="SM00448">
    <property type="entry name" value="REC"/>
    <property type="match status" value="1"/>
</dbReference>
<dbReference type="InterPro" id="IPR011006">
    <property type="entry name" value="CheY-like_superfamily"/>
</dbReference>
<dbReference type="PANTHER" id="PTHR44591:SF14">
    <property type="entry name" value="PROTEIN PILG"/>
    <property type="match status" value="1"/>
</dbReference>